<dbReference type="SUPFAM" id="SSF46894">
    <property type="entry name" value="C-terminal effector domain of the bipartite response regulators"/>
    <property type="match status" value="1"/>
</dbReference>
<dbReference type="SUPFAM" id="SSF48452">
    <property type="entry name" value="TPR-like"/>
    <property type="match status" value="1"/>
</dbReference>
<dbReference type="Proteomes" id="UP000037953">
    <property type="component" value="Unassembled WGS sequence"/>
</dbReference>
<accession>A0A0N0ZXU9</accession>
<reference evidence="3 4" key="1">
    <citation type="journal article" date="2015" name="Genom Data">
        <title>Draft genome sequence of a multidrug-resistant Chryseobacterium indologenes isolate from Malaysia.</title>
        <authorList>
            <person name="Yu C.Y."/>
            <person name="Ang G.Y."/>
            <person name="Cheng H.J."/>
            <person name="Cheong Y.M."/>
            <person name="Yin W.F."/>
            <person name="Chan K.G."/>
        </authorList>
    </citation>
    <scope>NUCLEOTIDE SEQUENCE [LARGE SCALE GENOMIC DNA]</scope>
    <source>
        <strain evidence="3 4">CI_885</strain>
    </source>
</reference>
<dbReference type="Gene3D" id="1.25.40.10">
    <property type="entry name" value="Tetratricopeptide repeat domain"/>
    <property type="match status" value="1"/>
</dbReference>
<dbReference type="AlphaFoldDB" id="A0A0N0ZXU9"/>
<name>A0A0N0ZXU9_CHRID</name>
<dbReference type="InterPro" id="IPR016032">
    <property type="entry name" value="Sig_transdc_resp-reg_C-effctor"/>
</dbReference>
<gene>
    <name evidence="3" type="ORF">AOB46_02250</name>
</gene>
<dbReference type="EMBL" id="LJOD01000001">
    <property type="protein sequence ID" value="KPE52839.1"/>
    <property type="molecule type" value="Genomic_DNA"/>
</dbReference>
<protein>
    <recommendedName>
        <fullName evidence="5">HTH luxR-type domain-containing protein</fullName>
    </recommendedName>
</protein>
<dbReference type="GO" id="GO:0006355">
    <property type="term" value="P:regulation of DNA-templated transcription"/>
    <property type="evidence" value="ECO:0007669"/>
    <property type="project" value="InterPro"/>
</dbReference>
<reference evidence="4" key="2">
    <citation type="submission" date="2015-09" db="EMBL/GenBank/DDBJ databases">
        <title>Draft genome sequence of a multidrug-resistant Chryseobacterium indologenes isolate from Malaysia.</title>
        <authorList>
            <person name="Yu C.Y."/>
            <person name="Ang G.Y."/>
            <person name="Chan K.-G."/>
        </authorList>
    </citation>
    <scope>NUCLEOTIDE SEQUENCE [LARGE SCALE GENOMIC DNA]</scope>
    <source>
        <strain evidence="4">CI_885</strain>
    </source>
</reference>
<evidence type="ECO:0000256" key="2">
    <source>
        <dbReference type="SAM" id="Phobius"/>
    </source>
</evidence>
<feature type="transmembrane region" description="Helical" evidence="2">
    <location>
        <begin position="398"/>
        <end position="418"/>
    </location>
</feature>
<evidence type="ECO:0000313" key="4">
    <source>
        <dbReference type="Proteomes" id="UP000037953"/>
    </source>
</evidence>
<dbReference type="PATRIC" id="fig|253.9.peg.474"/>
<dbReference type="GO" id="GO:0003677">
    <property type="term" value="F:DNA binding"/>
    <property type="evidence" value="ECO:0007669"/>
    <property type="project" value="InterPro"/>
</dbReference>
<organism evidence="3 4">
    <name type="scientific">Chryseobacterium indologenes</name>
    <name type="common">Flavobacterium indologenes</name>
    <dbReference type="NCBI Taxonomy" id="253"/>
    <lineage>
        <taxon>Bacteria</taxon>
        <taxon>Pseudomonadati</taxon>
        <taxon>Bacteroidota</taxon>
        <taxon>Flavobacteriia</taxon>
        <taxon>Flavobacteriales</taxon>
        <taxon>Weeksellaceae</taxon>
        <taxon>Chryseobacterium group</taxon>
        <taxon>Chryseobacterium</taxon>
    </lineage>
</organism>
<evidence type="ECO:0008006" key="5">
    <source>
        <dbReference type="Google" id="ProtNLM"/>
    </source>
</evidence>
<sequence>MSGTAQNHYTDSLYNLVKSPAAGRQEKVMILSRLAGIVRYYDQKEALKLAQQAIDLAEKEKDARYKVYAYETRSAVYLSMQKIDLANKDTDSSIFFAGQTKDIKAKSWAWYGKGRTLDYQGNQKDAVAAQLKALQWIKGKGYWKEEASIYYAFYGIFSTWEDVDNESKYALLSLEAAQKSNDPNNLCESWQAVGSAAADRFRKTQNRKLLDSALAAQKKAVEVYVAHEPYMKNTQLISIPSVNIADAYNRHFPASAQITDSIRHYADIALRYATKGKDMRMQAASFGIMNEDAKRNGNFGLAESYLLQALSLMLSSPTPDYYIRSSIYKDLSELAERKKDYAKALEYQKAYQEDYRKIFDSEQNSAGKKLEAQYQAKEKEQEIKYLKEREALHKTQKYLYIGIAVALLLGLLFMFRSYHFRLRYSLQREKILEQEREEARLLAQVKQDETLIMAVEKEKAELIARLKEKEADRLQTEQMVILAQKEILQKEVLAGNLQVEQKNKILQSLKNQLEENPGKNLDNFNLNKILKEHSHIDRDFEEFKTDLREIHPDFYNRLQEKAGHRLTSLDLKYCAYIFMNRSTKEMAMLLNVEPKSIRMSKYRLKQKLGLEKADDLDEFIRKLA</sequence>
<evidence type="ECO:0000256" key="1">
    <source>
        <dbReference type="SAM" id="Coils"/>
    </source>
</evidence>
<keyword evidence="2" id="KW-0812">Transmembrane</keyword>
<keyword evidence="2" id="KW-1133">Transmembrane helix</keyword>
<keyword evidence="2" id="KW-0472">Membrane</keyword>
<evidence type="ECO:0000313" key="3">
    <source>
        <dbReference type="EMBL" id="KPE52839.1"/>
    </source>
</evidence>
<keyword evidence="1" id="KW-0175">Coiled coil</keyword>
<feature type="coiled-coil region" evidence="1">
    <location>
        <begin position="429"/>
        <end position="516"/>
    </location>
</feature>
<dbReference type="InterPro" id="IPR011990">
    <property type="entry name" value="TPR-like_helical_dom_sf"/>
</dbReference>
<proteinExistence type="predicted"/>
<comment type="caution">
    <text evidence="3">The sequence shown here is derived from an EMBL/GenBank/DDBJ whole genome shotgun (WGS) entry which is preliminary data.</text>
</comment>